<evidence type="ECO:0000256" key="1">
    <source>
        <dbReference type="SAM" id="Phobius"/>
    </source>
</evidence>
<keyword evidence="1" id="KW-1133">Transmembrane helix</keyword>
<evidence type="ECO:0008006" key="4">
    <source>
        <dbReference type="Google" id="ProtNLM"/>
    </source>
</evidence>
<keyword evidence="1" id="KW-0472">Membrane</keyword>
<keyword evidence="3" id="KW-1185">Reference proteome</keyword>
<sequence length="212" mass="24129">MSETIKYCANCGQQRTGDSRVCSTCGSPFDAKPHSNKRVVVKNKRVIYSLLALILIGAIINLSSSSDIAGAYRSLNAEHEVFVMINQEDEVDMSIREREGWYQQQSYQLEYDQARDRYVVDPSEPVQTVFVYKKSHYTSDEEASNGRKSYVDPEDYALNPDIEVKETRNAYKMVMSHDVEVFLDEQLETLEVLPHDSGGLIVNDELVTKTLK</sequence>
<proteinExistence type="predicted"/>
<gene>
    <name evidence="2" type="ORF">SAMN05421734_10123</name>
</gene>
<name>A0A1G6GG51_9BACI</name>
<keyword evidence="1" id="KW-0812">Transmembrane</keyword>
<dbReference type="RefSeq" id="WP_090791535.1">
    <property type="nucleotide sequence ID" value="NZ_FMYI01000001.1"/>
</dbReference>
<dbReference type="Proteomes" id="UP000242949">
    <property type="component" value="Unassembled WGS sequence"/>
</dbReference>
<dbReference type="AlphaFoldDB" id="A0A1G6GG51"/>
<organism evidence="2 3">
    <name type="scientific">Pelagirhabdus alkalitolerans</name>
    <dbReference type="NCBI Taxonomy" id="1612202"/>
    <lineage>
        <taxon>Bacteria</taxon>
        <taxon>Bacillati</taxon>
        <taxon>Bacillota</taxon>
        <taxon>Bacilli</taxon>
        <taxon>Bacillales</taxon>
        <taxon>Bacillaceae</taxon>
        <taxon>Pelagirhabdus</taxon>
    </lineage>
</organism>
<reference evidence="3" key="1">
    <citation type="submission" date="2016-09" db="EMBL/GenBank/DDBJ databases">
        <authorList>
            <person name="Varghese N."/>
            <person name="Submissions S."/>
        </authorList>
    </citation>
    <scope>NUCLEOTIDE SEQUENCE [LARGE SCALE GENOMIC DNA]</scope>
    <source>
        <strain evidence="3">S5</strain>
    </source>
</reference>
<feature type="transmembrane region" description="Helical" evidence="1">
    <location>
        <begin position="46"/>
        <end position="64"/>
    </location>
</feature>
<evidence type="ECO:0000313" key="2">
    <source>
        <dbReference type="EMBL" id="SDB80940.1"/>
    </source>
</evidence>
<accession>A0A1G6GG51</accession>
<protein>
    <recommendedName>
        <fullName evidence="4">Zinc-ribbon domain-containing protein</fullName>
    </recommendedName>
</protein>
<dbReference type="EMBL" id="FMYI01000001">
    <property type="protein sequence ID" value="SDB80940.1"/>
    <property type="molecule type" value="Genomic_DNA"/>
</dbReference>
<dbReference type="STRING" id="1612202.SAMN05421734_10123"/>
<evidence type="ECO:0000313" key="3">
    <source>
        <dbReference type="Proteomes" id="UP000242949"/>
    </source>
</evidence>